<keyword evidence="1 5" id="KW-0489">Methyltransferase</keyword>
<organism evidence="5 6">
    <name type="scientific">Spirochaeta isovalerica</name>
    <dbReference type="NCBI Taxonomy" id="150"/>
    <lineage>
        <taxon>Bacteria</taxon>
        <taxon>Pseudomonadati</taxon>
        <taxon>Spirochaetota</taxon>
        <taxon>Spirochaetia</taxon>
        <taxon>Spirochaetales</taxon>
        <taxon>Spirochaetaceae</taxon>
        <taxon>Spirochaeta</taxon>
    </lineage>
</organism>
<dbReference type="AlphaFoldDB" id="A0A841R6I1"/>
<evidence type="ECO:0000256" key="3">
    <source>
        <dbReference type="ARBA" id="ARBA00022691"/>
    </source>
</evidence>
<accession>A0A841R6I1</accession>
<evidence type="ECO:0000313" key="5">
    <source>
        <dbReference type="EMBL" id="MBB6478378.1"/>
    </source>
</evidence>
<dbReference type="Gene3D" id="3.40.50.150">
    <property type="entry name" value="Vaccinia Virus protein VP39"/>
    <property type="match status" value="1"/>
</dbReference>
<evidence type="ECO:0000256" key="1">
    <source>
        <dbReference type="ARBA" id="ARBA00022603"/>
    </source>
</evidence>
<dbReference type="SUPFAM" id="SSF53335">
    <property type="entry name" value="S-adenosyl-L-methionine-dependent methyltransferases"/>
    <property type="match status" value="1"/>
</dbReference>
<dbReference type="GO" id="GO:0032259">
    <property type="term" value="P:methylation"/>
    <property type="evidence" value="ECO:0007669"/>
    <property type="project" value="UniProtKB-KW"/>
</dbReference>
<protein>
    <submittedName>
        <fullName evidence="5">16S rRNA G1207 methylase RsmC</fullName>
    </submittedName>
</protein>
<dbReference type="CDD" id="cd02440">
    <property type="entry name" value="AdoMet_MTases"/>
    <property type="match status" value="1"/>
</dbReference>
<evidence type="ECO:0000313" key="6">
    <source>
        <dbReference type="Proteomes" id="UP000587760"/>
    </source>
</evidence>
<dbReference type="EMBL" id="JACHGJ010000001">
    <property type="protein sequence ID" value="MBB6478378.1"/>
    <property type="molecule type" value="Genomic_DNA"/>
</dbReference>
<dbReference type="InterPro" id="IPR046977">
    <property type="entry name" value="RsmC/RlmG"/>
</dbReference>
<dbReference type="RefSeq" id="WP_184742158.1">
    <property type="nucleotide sequence ID" value="NZ_JACHGJ010000001.1"/>
</dbReference>
<keyword evidence="6" id="KW-1185">Reference proteome</keyword>
<dbReference type="Pfam" id="PF05175">
    <property type="entry name" value="MTS"/>
    <property type="match status" value="1"/>
</dbReference>
<dbReference type="InterPro" id="IPR007848">
    <property type="entry name" value="Small_mtfrase_dom"/>
</dbReference>
<keyword evidence="3" id="KW-0949">S-adenosyl-L-methionine</keyword>
<dbReference type="Proteomes" id="UP000587760">
    <property type="component" value="Unassembled WGS sequence"/>
</dbReference>
<sequence>MKYILSLGLFSSNDIDSGSKLLLKTVAQQIENDKINSVLDMGCGVGVIGISLKKRFPGASVSMRDRDALAVAFSLENARINKVEGLNIESSLSLENLEEKTFDLLISNIPAKAGETVLEDFFRRSVNFTTAEGRVAVVIVAPLADFAEQKILEYGHEILHKEATYHYTVFHFRGHKCENPDDEMAVYVRNSDIFQLKKTEYRLETAYNIPDFDHTGFRITHAAEVLNPFQIRGTGLFWNPGQGHIPVFTAVKKNNRFDRIYLSGRDLLQIKMTDRNLKREMPQVEIVELPLYTESLLPEKIEEKSLDFACFDITPVTRTEWEQDLKDAARKILKPGAWFFVIGKSADIHKLLKDNKGFTPVEDRKYKGIRAALFKRNK</sequence>
<name>A0A841R6I1_9SPIO</name>
<reference evidence="5 6" key="1">
    <citation type="submission" date="2020-08" db="EMBL/GenBank/DDBJ databases">
        <title>Genomic Encyclopedia of Type Strains, Phase IV (KMG-IV): sequencing the most valuable type-strain genomes for metagenomic binning, comparative biology and taxonomic classification.</title>
        <authorList>
            <person name="Goeker M."/>
        </authorList>
    </citation>
    <scope>NUCLEOTIDE SEQUENCE [LARGE SCALE GENOMIC DNA]</scope>
    <source>
        <strain evidence="5 6">DSM 2461</strain>
    </source>
</reference>
<dbReference type="GO" id="GO:0008757">
    <property type="term" value="F:S-adenosylmethionine-dependent methyltransferase activity"/>
    <property type="evidence" value="ECO:0007669"/>
    <property type="project" value="InterPro"/>
</dbReference>
<dbReference type="PANTHER" id="PTHR47816:SF4">
    <property type="entry name" value="RIBOSOMAL RNA SMALL SUBUNIT METHYLTRANSFERASE C"/>
    <property type="match status" value="1"/>
</dbReference>
<evidence type="ECO:0000259" key="4">
    <source>
        <dbReference type="Pfam" id="PF05175"/>
    </source>
</evidence>
<dbReference type="PANTHER" id="PTHR47816">
    <property type="entry name" value="RIBOSOMAL RNA SMALL SUBUNIT METHYLTRANSFERASE C"/>
    <property type="match status" value="1"/>
</dbReference>
<dbReference type="InterPro" id="IPR029063">
    <property type="entry name" value="SAM-dependent_MTases_sf"/>
</dbReference>
<feature type="domain" description="Methyltransferase small" evidence="4">
    <location>
        <begin position="7"/>
        <end position="143"/>
    </location>
</feature>
<keyword evidence="2" id="KW-0808">Transferase</keyword>
<proteinExistence type="predicted"/>
<gene>
    <name evidence="5" type="ORF">HNR50_000011</name>
</gene>
<evidence type="ECO:0000256" key="2">
    <source>
        <dbReference type="ARBA" id="ARBA00022679"/>
    </source>
</evidence>
<comment type="caution">
    <text evidence="5">The sequence shown here is derived from an EMBL/GenBank/DDBJ whole genome shotgun (WGS) entry which is preliminary data.</text>
</comment>